<sequence length="607" mass="69367">MFKDNDLPVSRFRKAATALCFLLCCPVLLFSQTPENYSANLPATDALGRKLPGYKEAGPPRKDKFVGLFYWTWHTRPGRQNPPYDVSRILAEKPEAIRDYNDPIWPKTSSPFFWGEPLFGYYLDTDHWVLRKHAEMLADAGVDVIIFDCTNGDITWKESYMELCKVFSEARKDGIRTPQIAFMMGLFGQPESLKAMEKLYRDLYKPGLYKDLWFYWKGKPLIMAYPELLKPVPGDEAATQLHRDIRNFFTFRPGQPAYNKGPQRADDWGWLEIYPQHGYVKNPGGGFEQVTVGVAQNWSAERGLTAMNAPGAFGRSYTHAHGEIRTPGAVNHGYNFQEQWERALQLDPEFIFITGWNEWIAGRYKMWQQQANAFPDEFNEGFSRDVEPMKGGHGDDYYYQMVANIRRFKGVPPEPSASSPQTIAIDGNFAEWEKVRPEYRAHKGNTLHRNSAGWKGYHYSNTTGRNDIVGARVARDRDFLYFYVETAGALTPATDPAWMRLFIDTDRNKKTGWEGYDYVVNRRSPGRKAYVEKSGAGGSWSAAGEVDFAVKGNKLELKVPKKMLGITGAVDIEFKWSDNMQRPDIMDFWVNGDAAPAGRFNYHFAAE</sequence>
<name>A0ABP8G2N7_9BACT</name>
<keyword evidence="3" id="KW-1185">Reference proteome</keyword>
<dbReference type="RefSeq" id="WP_344980371.1">
    <property type="nucleotide sequence ID" value="NZ_BAABFN010000007.1"/>
</dbReference>
<evidence type="ECO:0000256" key="1">
    <source>
        <dbReference type="SAM" id="SignalP"/>
    </source>
</evidence>
<dbReference type="Proteomes" id="UP001501207">
    <property type="component" value="Unassembled WGS sequence"/>
</dbReference>
<dbReference type="EMBL" id="BAABFN010000007">
    <property type="protein sequence ID" value="GAA4316151.1"/>
    <property type="molecule type" value="Genomic_DNA"/>
</dbReference>
<reference evidence="3" key="1">
    <citation type="journal article" date="2019" name="Int. J. Syst. Evol. Microbiol.">
        <title>The Global Catalogue of Microorganisms (GCM) 10K type strain sequencing project: providing services to taxonomists for standard genome sequencing and annotation.</title>
        <authorList>
            <consortium name="The Broad Institute Genomics Platform"/>
            <consortium name="The Broad Institute Genome Sequencing Center for Infectious Disease"/>
            <person name="Wu L."/>
            <person name="Ma J."/>
        </authorList>
    </citation>
    <scope>NUCLEOTIDE SEQUENCE [LARGE SCALE GENOMIC DNA]</scope>
    <source>
        <strain evidence="3">JCM 17664</strain>
    </source>
</reference>
<keyword evidence="1" id="KW-0732">Signal</keyword>
<dbReference type="Gene3D" id="3.20.20.80">
    <property type="entry name" value="Glycosidases"/>
    <property type="match status" value="1"/>
</dbReference>
<gene>
    <name evidence="2" type="ORF">GCM10023143_27920</name>
</gene>
<feature type="chain" id="PRO_5045044576" description="DUF5010 domain-containing protein" evidence="1">
    <location>
        <begin position="32"/>
        <end position="607"/>
    </location>
</feature>
<evidence type="ECO:0000313" key="3">
    <source>
        <dbReference type="Proteomes" id="UP001501207"/>
    </source>
</evidence>
<evidence type="ECO:0000313" key="2">
    <source>
        <dbReference type="EMBL" id="GAA4316151.1"/>
    </source>
</evidence>
<feature type="signal peptide" evidence="1">
    <location>
        <begin position="1"/>
        <end position="31"/>
    </location>
</feature>
<comment type="caution">
    <text evidence="2">The sequence shown here is derived from an EMBL/GenBank/DDBJ whole genome shotgun (WGS) entry which is preliminary data.</text>
</comment>
<organism evidence="2 3">
    <name type="scientific">Compostibacter hankyongensis</name>
    <dbReference type="NCBI Taxonomy" id="1007089"/>
    <lineage>
        <taxon>Bacteria</taxon>
        <taxon>Pseudomonadati</taxon>
        <taxon>Bacteroidota</taxon>
        <taxon>Chitinophagia</taxon>
        <taxon>Chitinophagales</taxon>
        <taxon>Chitinophagaceae</taxon>
        <taxon>Compostibacter</taxon>
    </lineage>
</organism>
<protein>
    <recommendedName>
        <fullName evidence="4">DUF5010 domain-containing protein</fullName>
    </recommendedName>
</protein>
<accession>A0ABP8G2N7</accession>
<proteinExistence type="predicted"/>
<evidence type="ECO:0008006" key="4">
    <source>
        <dbReference type="Google" id="ProtNLM"/>
    </source>
</evidence>